<dbReference type="EMBL" id="UPHQ01000306">
    <property type="protein sequence ID" value="VBA45790.1"/>
    <property type="molecule type" value="Genomic_DNA"/>
</dbReference>
<accession>A0A498QI59</accession>
<evidence type="ECO:0000313" key="4">
    <source>
        <dbReference type="EMBL" id="VBA45790.1"/>
    </source>
</evidence>
<organism evidence="4 5">
    <name type="scientific">Mycobacterium innocens</name>
    <dbReference type="NCBI Taxonomy" id="2341083"/>
    <lineage>
        <taxon>Bacteria</taxon>
        <taxon>Bacillati</taxon>
        <taxon>Actinomycetota</taxon>
        <taxon>Actinomycetes</taxon>
        <taxon>Mycobacteriales</taxon>
        <taxon>Mycobacteriaceae</taxon>
        <taxon>Mycobacterium</taxon>
    </lineage>
</organism>
<dbReference type="RefSeq" id="WP_075544865.1">
    <property type="nucleotide sequence ID" value="NZ_UPHQ01000306.1"/>
</dbReference>
<keyword evidence="2" id="KW-0812">Transmembrane</keyword>
<dbReference type="InterPro" id="IPR025241">
    <property type="entry name" value="DUF4190"/>
</dbReference>
<keyword evidence="5" id="KW-1185">Reference proteome</keyword>
<keyword evidence="2" id="KW-0472">Membrane</keyword>
<feature type="compositionally biased region" description="Polar residues" evidence="1">
    <location>
        <begin position="111"/>
        <end position="125"/>
    </location>
</feature>
<evidence type="ECO:0000256" key="1">
    <source>
        <dbReference type="SAM" id="MobiDB-lite"/>
    </source>
</evidence>
<feature type="region of interest" description="Disordered" evidence="1">
    <location>
        <begin position="111"/>
        <end position="143"/>
    </location>
</feature>
<evidence type="ECO:0000259" key="3">
    <source>
        <dbReference type="Pfam" id="PF13828"/>
    </source>
</evidence>
<proteinExistence type="predicted"/>
<dbReference type="Pfam" id="PF13828">
    <property type="entry name" value="DUF4190"/>
    <property type="match status" value="1"/>
</dbReference>
<dbReference type="Proteomes" id="UP000267289">
    <property type="component" value="Unassembled WGS sequence"/>
</dbReference>
<dbReference type="OrthoDB" id="4374883at2"/>
<feature type="transmembrane region" description="Helical" evidence="2">
    <location>
        <begin position="44"/>
        <end position="70"/>
    </location>
</feature>
<feature type="compositionally biased region" description="Pro residues" evidence="1">
    <location>
        <begin position="126"/>
        <end position="141"/>
    </location>
</feature>
<feature type="domain" description="DUF4190" evidence="3">
    <location>
        <begin position="46"/>
        <end position="97"/>
    </location>
</feature>
<keyword evidence="2" id="KW-1133">Transmembrane helix</keyword>
<sequence length="220" mass="23141">MTHGDPFSADPFGGQAPAQGFATQPGAGPAVFPTRPAHAETNTLATLSVVFAFVFAPAGAAMGHVALSQLRQRHQPGRERAIIGITISYMVIAFAVIGLVVWLATGDGSRSSAGSVKAPSTTVQASPPPPRTTVITPPPAKRPSVTVDELRVGDCIEVQQQAPDPAERNADLALIYPTACQVRDGVLQVLQLLSTDSCNTRSELWNRNKTIFACIADFKG</sequence>
<evidence type="ECO:0000256" key="2">
    <source>
        <dbReference type="SAM" id="Phobius"/>
    </source>
</evidence>
<protein>
    <recommendedName>
        <fullName evidence="3">DUF4190 domain-containing protein</fullName>
    </recommendedName>
</protein>
<evidence type="ECO:0000313" key="5">
    <source>
        <dbReference type="Proteomes" id="UP000267289"/>
    </source>
</evidence>
<reference evidence="4 5" key="1">
    <citation type="submission" date="2018-09" db="EMBL/GenBank/DDBJ databases">
        <authorList>
            <person name="Tagini F."/>
        </authorList>
    </citation>
    <scope>NUCLEOTIDE SEQUENCE [LARGE SCALE GENOMIC DNA]</scope>
    <source>
        <strain evidence="4 5">MK13</strain>
    </source>
</reference>
<dbReference type="AlphaFoldDB" id="A0A498QI59"/>
<feature type="region of interest" description="Disordered" evidence="1">
    <location>
        <begin position="1"/>
        <end position="35"/>
    </location>
</feature>
<name>A0A498QI59_9MYCO</name>
<gene>
    <name evidence="4" type="ORF">LAUMK13_05529</name>
</gene>
<feature type="transmembrane region" description="Helical" evidence="2">
    <location>
        <begin position="82"/>
        <end position="104"/>
    </location>
</feature>